<dbReference type="InterPro" id="IPR001304">
    <property type="entry name" value="C-type_lectin-like"/>
</dbReference>
<dbReference type="Gene3D" id="3.10.100.10">
    <property type="entry name" value="Mannose-Binding Protein A, subunit A"/>
    <property type="match status" value="1"/>
</dbReference>
<dbReference type="InterPro" id="IPR016187">
    <property type="entry name" value="CTDL_fold"/>
</dbReference>
<dbReference type="eggNOG" id="KOG4297">
    <property type="taxonomic scope" value="Eukaryota"/>
</dbReference>
<dbReference type="PANTHER" id="PTHR23124:SF148">
    <property type="entry name" value="C-TYPE LECTIN DOMAIN-CONTAINING PROTEIN-RELATED"/>
    <property type="match status" value="1"/>
</dbReference>
<dbReference type="InParanoid" id="G0NEI9"/>
<evidence type="ECO:0000259" key="1">
    <source>
        <dbReference type="SMART" id="SM00034"/>
    </source>
</evidence>
<feature type="domain" description="C-type lectin" evidence="1">
    <location>
        <begin position="36"/>
        <end position="182"/>
    </location>
</feature>
<keyword evidence="3" id="KW-1185">Reference proteome</keyword>
<dbReference type="SUPFAM" id="SSF56436">
    <property type="entry name" value="C-type lectin-like"/>
    <property type="match status" value="1"/>
</dbReference>
<dbReference type="InterPro" id="IPR016186">
    <property type="entry name" value="C-type_lectin-like/link_sf"/>
</dbReference>
<dbReference type="Proteomes" id="UP000008068">
    <property type="component" value="Unassembled WGS sequence"/>
</dbReference>
<dbReference type="Pfam" id="PF00059">
    <property type="entry name" value="Lectin_C"/>
    <property type="match status" value="1"/>
</dbReference>
<protein>
    <recommendedName>
        <fullName evidence="1">C-type lectin domain-containing protein</fullName>
    </recommendedName>
</protein>
<dbReference type="OMA" id="EPNCHNY"/>
<gene>
    <name evidence="2" type="ORF">CAEBREN_19996</name>
</gene>
<dbReference type="AlphaFoldDB" id="G0NEI9"/>
<proteinExistence type="predicted"/>
<dbReference type="PANTHER" id="PTHR23124">
    <property type="entry name" value="C-TYPE LECTIN DOMAIN-CONTAINING PROTEIN-RELATED-RELATED"/>
    <property type="match status" value="1"/>
</dbReference>
<reference evidence="3" key="1">
    <citation type="submission" date="2011-07" db="EMBL/GenBank/DDBJ databases">
        <authorList>
            <consortium name="Caenorhabditis brenneri Sequencing and Analysis Consortium"/>
            <person name="Wilson R.K."/>
        </authorList>
    </citation>
    <scope>NUCLEOTIDE SEQUENCE [LARGE SCALE GENOMIC DNA]</scope>
    <source>
        <strain evidence="3">PB2801</strain>
    </source>
</reference>
<accession>G0NEI9</accession>
<evidence type="ECO:0000313" key="3">
    <source>
        <dbReference type="Proteomes" id="UP000008068"/>
    </source>
</evidence>
<dbReference type="FunCoup" id="G0NEI9">
    <property type="interactions" value="380"/>
</dbReference>
<sequence length="186" mass="20869">MPDNSCPELFTDVDMKVPNTDVAWKKSGRRWTLMKCMDGWELFQRPGDIFVCMKFFQTEFGANRSTAQNTCTKNEAKLSGVANRKKSEWMEKQAEYLNTGAWDGAWLDGVRSCDASEPNCHNYIWSDGFTSGNDAFGGNLWSPNHTATVQSCLTALSILSGYQRLNAVSCEKYDRAVGVICGYQLK</sequence>
<evidence type="ECO:0000313" key="2">
    <source>
        <dbReference type="EMBL" id="EGT58822.1"/>
    </source>
</evidence>
<name>G0NEI9_CAEBE</name>
<dbReference type="STRING" id="135651.G0NEI9"/>
<dbReference type="EMBL" id="GL379873">
    <property type="protein sequence ID" value="EGT58822.1"/>
    <property type="molecule type" value="Genomic_DNA"/>
</dbReference>
<dbReference type="SMART" id="SM00034">
    <property type="entry name" value="CLECT"/>
    <property type="match status" value="1"/>
</dbReference>
<organism evidence="3">
    <name type="scientific">Caenorhabditis brenneri</name>
    <name type="common">Nematode worm</name>
    <dbReference type="NCBI Taxonomy" id="135651"/>
    <lineage>
        <taxon>Eukaryota</taxon>
        <taxon>Metazoa</taxon>
        <taxon>Ecdysozoa</taxon>
        <taxon>Nematoda</taxon>
        <taxon>Chromadorea</taxon>
        <taxon>Rhabditida</taxon>
        <taxon>Rhabditina</taxon>
        <taxon>Rhabditomorpha</taxon>
        <taxon>Rhabditoidea</taxon>
        <taxon>Rhabditidae</taxon>
        <taxon>Peloderinae</taxon>
        <taxon>Caenorhabditis</taxon>
    </lineage>
</organism>
<dbReference type="OrthoDB" id="5841182at2759"/>
<dbReference type="HOGENOM" id="CLU_078891_0_0_1"/>